<name>A0ABV8KTP5_9ACTN</name>
<evidence type="ECO:0000313" key="5">
    <source>
        <dbReference type="Proteomes" id="UP001595868"/>
    </source>
</evidence>
<dbReference type="InterPro" id="IPR006162">
    <property type="entry name" value="Ppantetheine_attach_site"/>
</dbReference>
<dbReference type="InterPro" id="IPR020806">
    <property type="entry name" value="PKS_PP-bd"/>
</dbReference>
<dbReference type="Pfam" id="PF00550">
    <property type="entry name" value="PP-binding"/>
    <property type="match status" value="1"/>
</dbReference>
<dbReference type="RefSeq" id="WP_377550979.1">
    <property type="nucleotide sequence ID" value="NZ_JBHSBN010000025.1"/>
</dbReference>
<sequence length="73" mass="7907">MTVDGISDIFRRVLETPDIGPESDFFDSGGDSLLATRVLSAVARTYDVELSFDDFLLAPTPGTLANRIASTLR</sequence>
<keyword evidence="5" id="KW-1185">Reference proteome</keyword>
<dbReference type="SMART" id="SM00823">
    <property type="entry name" value="PKS_PP"/>
    <property type="match status" value="1"/>
</dbReference>
<evidence type="ECO:0000256" key="2">
    <source>
        <dbReference type="ARBA" id="ARBA00022553"/>
    </source>
</evidence>
<feature type="domain" description="Carrier" evidence="3">
    <location>
        <begin position="1"/>
        <end position="72"/>
    </location>
</feature>
<protein>
    <submittedName>
        <fullName evidence="4">Acyl carrier protein</fullName>
    </submittedName>
</protein>
<comment type="caution">
    <text evidence="4">The sequence shown here is derived from an EMBL/GenBank/DDBJ whole genome shotgun (WGS) entry which is preliminary data.</text>
</comment>
<dbReference type="InterPro" id="IPR009081">
    <property type="entry name" value="PP-bd_ACP"/>
</dbReference>
<dbReference type="Proteomes" id="UP001595868">
    <property type="component" value="Unassembled WGS sequence"/>
</dbReference>
<gene>
    <name evidence="4" type="ORF">ACFOX0_26805</name>
</gene>
<reference evidence="5" key="1">
    <citation type="journal article" date="2019" name="Int. J. Syst. Evol. Microbiol.">
        <title>The Global Catalogue of Microorganisms (GCM) 10K type strain sequencing project: providing services to taxonomists for standard genome sequencing and annotation.</title>
        <authorList>
            <consortium name="The Broad Institute Genomics Platform"/>
            <consortium name="The Broad Institute Genome Sequencing Center for Infectious Disease"/>
            <person name="Wu L."/>
            <person name="Ma J."/>
        </authorList>
    </citation>
    <scope>NUCLEOTIDE SEQUENCE [LARGE SCALE GENOMIC DNA]</scope>
    <source>
        <strain evidence="5">2902at01</strain>
    </source>
</reference>
<evidence type="ECO:0000259" key="3">
    <source>
        <dbReference type="PROSITE" id="PS50075"/>
    </source>
</evidence>
<dbReference type="PANTHER" id="PTHR45527:SF1">
    <property type="entry name" value="FATTY ACID SYNTHASE"/>
    <property type="match status" value="1"/>
</dbReference>
<dbReference type="SUPFAM" id="SSF47336">
    <property type="entry name" value="ACP-like"/>
    <property type="match status" value="1"/>
</dbReference>
<dbReference type="InterPro" id="IPR036736">
    <property type="entry name" value="ACP-like_sf"/>
</dbReference>
<evidence type="ECO:0000313" key="4">
    <source>
        <dbReference type="EMBL" id="MFC4109530.1"/>
    </source>
</evidence>
<proteinExistence type="predicted"/>
<dbReference type="EMBL" id="JBHSBN010000025">
    <property type="protein sequence ID" value="MFC4109530.1"/>
    <property type="molecule type" value="Genomic_DNA"/>
</dbReference>
<organism evidence="4 5">
    <name type="scientific">Micromonospora zhanjiangensis</name>
    <dbReference type="NCBI Taxonomy" id="1522057"/>
    <lineage>
        <taxon>Bacteria</taxon>
        <taxon>Bacillati</taxon>
        <taxon>Actinomycetota</taxon>
        <taxon>Actinomycetes</taxon>
        <taxon>Micromonosporales</taxon>
        <taxon>Micromonosporaceae</taxon>
        <taxon>Micromonospora</taxon>
    </lineage>
</organism>
<keyword evidence="1" id="KW-0596">Phosphopantetheine</keyword>
<dbReference type="PROSITE" id="PS00012">
    <property type="entry name" value="PHOSPHOPANTETHEINE"/>
    <property type="match status" value="1"/>
</dbReference>
<dbReference type="PROSITE" id="PS50075">
    <property type="entry name" value="CARRIER"/>
    <property type="match status" value="1"/>
</dbReference>
<keyword evidence="2" id="KW-0597">Phosphoprotein</keyword>
<evidence type="ECO:0000256" key="1">
    <source>
        <dbReference type="ARBA" id="ARBA00022450"/>
    </source>
</evidence>
<accession>A0ABV8KTP5</accession>
<dbReference type="PANTHER" id="PTHR45527">
    <property type="entry name" value="NONRIBOSOMAL PEPTIDE SYNTHETASE"/>
    <property type="match status" value="1"/>
</dbReference>
<dbReference type="Gene3D" id="1.10.1200.10">
    <property type="entry name" value="ACP-like"/>
    <property type="match status" value="1"/>
</dbReference>